<keyword evidence="5" id="KW-1185">Reference proteome</keyword>
<dbReference type="Gene3D" id="2.30.30.40">
    <property type="entry name" value="SH3 Domains"/>
    <property type="match status" value="1"/>
</dbReference>
<feature type="chain" id="PRO_5045893376" evidence="2">
    <location>
        <begin position="26"/>
        <end position="216"/>
    </location>
</feature>
<organism evidence="4 5">
    <name type="scientific">Blautia hansenii</name>
    <name type="common">Ruminococcus hansenii</name>
    <dbReference type="NCBI Taxonomy" id="1322"/>
    <lineage>
        <taxon>Bacteria</taxon>
        <taxon>Bacillati</taxon>
        <taxon>Bacillota</taxon>
        <taxon>Clostridia</taxon>
        <taxon>Lachnospirales</taxon>
        <taxon>Lachnospiraceae</taxon>
        <taxon>Blautia</taxon>
    </lineage>
</organism>
<protein>
    <submittedName>
        <fullName evidence="4">SH3 domain-containing protein</fullName>
    </submittedName>
</protein>
<name>A0ABX2I718_BLAHA</name>
<dbReference type="InterPro" id="IPR003646">
    <property type="entry name" value="SH3-like_bac-type"/>
</dbReference>
<feature type="domain" description="SH3b" evidence="3">
    <location>
        <begin position="154"/>
        <end position="216"/>
    </location>
</feature>
<proteinExistence type="predicted"/>
<sequence>MAKQFSKKYALLLFTMGFLFLSACGKDKEAQEEAELDAVSASVSGTLTSFTGSELSLKTDKGEKLTFDNCSDASLELENGIIPGNSVTIVYVGAVTDGDASKAKVRKIISTDDNSGVLNLAEKAEENLTGISGSAITSEDEGQDEPASGVSVEQTSGTGTIVSSVNVRADAQSGSEILGQLDGGASVRVTGICENGWYRIIYENQTGYVWQDYISY</sequence>
<reference evidence="4 5" key="1">
    <citation type="journal article" date="2020" name="Cell Host Microbe">
        <title>Functional and Genomic Variation between Human-Derived Isolates of Lachnospiraceae Reveals Inter- and Intra-Species Diversity.</title>
        <authorList>
            <person name="Sorbara M.T."/>
            <person name="Littmann E.R."/>
            <person name="Fontana E."/>
            <person name="Moody T.U."/>
            <person name="Kohout C.E."/>
            <person name="Gjonbalaj M."/>
            <person name="Eaton V."/>
            <person name="Seok R."/>
            <person name="Leiner I.M."/>
            <person name="Pamer E.G."/>
        </authorList>
    </citation>
    <scope>NUCLEOTIDE SEQUENCE [LARGE SCALE GENOMIC DNA]</scope>
    <source>
        <strain evidence="4 5">MSK.15.26</strain>
    </source>
</reference>
<dbReference type="SMART" id="SM00287">
    <property type="entry name" value="SH3b"/>
    <property type="match status" value="1"/>
</dbReference>
<gene>
    <name evidence="4" type="ORF">G5A70_03710</name>
</gene>
<comment type="caution">
    <text evidence="4">The sequence shown here is derived from an EMBL/GenBank/DDBJ whole genome shotgun (WGS) entry which is preliminary data.</text>
</comment>
<feature type="region of interest" description="Disordered" evidence="1">
    <location>
        <begin position="134"/>
        <end position="155"/>
    </location>
</feature>
<dbReference type="PROSITE" id="PS51781">
    <property type="entry name" value="SH3B"/>
    <property type="match status" value="1"/>
</dbReference>
<keyword evidence="2" id="KW-0732">Signal</keyword>
<accession>A0ABX2I718</accession>
<evidence type="ECO:0000313" key="5">
    <source>
        <dbReference type="Proteomes" id="UP000822142"/>
    </source>
</evidence>
<evidence type="ECO:0000313" key="4">
    <source>
        <dbReference type="EMBL" id="NSJ85299.1"/>
    </source>
</evidence>
<evidence type="ECO:0000256" key="1">
    <source>
        <dbReference type="SAM" id="MobiDB-lite"/>
    </source>
</evidence>
<dbReference type="RefSeq" id="WP_173748161.1">
    <property type="nucleotide sequence ID" value="NZ_JAAITA010000003.1"/>
</dbReference>
<evidence type="ECO:0000259" key="3">
    <source>
        <dbReference type="PROSITE" id="PS51781"/>
    </source>
</evidence>
<dbReference type="EMBL" id="JAAITA010000003">
    <property type="protein sequence ID" value="NSJ85299.1"/>
    <property type="molecule type" value="Genomic_DNA"/>
</dbReference>
<dbReference type="PROSITE" id="PS51257">
    <property type="entry name" value="PROKAR_LIPOPROTEIN"/>
    <property type="match status" value="1"/>
</dbReference>
<feature type="signal peptide" evidence="2">
    <location>
        <begin position="1"/>
        <end position="25"/>
    </location>
</feature>
<dbReference type="Proteomes" id="UP000822142">
    <property type="component" value="Unassembled WGS sequence"/>
</dbReference>
<evidence type="ECO:0000256" key="2">
    <source>
        <dbReference type="SAM" id="SignalP"/>
    </source>
</evidence>
<dbReference type="Pfam" id="PF08239">
    <property type="entry name" value="SH3_3"/>
    <property type="match status" value="1"/>
</dbReference>